<dbReference type="AlphaFoldDB" id="A0A2W5NFE5"/>
<organism evidence="2 3">
    <name type="scientific">Rhodovulum sulfidophilum</name>
    <name type="common">Rhodobacter sulfidophilus</name>
    <dbReference type="NCBI Taxonomy" id="35806"/>
    <lineage>
        <taxon>Bacteria</taxon>
        <taxon>Pseudomonadati</taxon>
        <taxon>Pseudomonadota</taxon>
        <taxon>Alphaproteobacteria</taxon>
        <taxon>Rhodobacterales</taxon>
        <taxon>Paracoccaceae</taxon>
        <taxon>Rhodovulum</taxon>
    </lineage>
</organism>
<evidence type="ECO:0000313" key="2">
    <source>
        <dbReference type="EMBL" id="PZQ52241.1"/>
    </source>
</evidence>
<reference evidence="2 3" key="1">
    <citation type="submission" date="2017-08" db="EMBL/GenBank/DDBJ databases">
        <title>Infants hospitalized years apart are colonized by the same room-sourced microbial strains.</title>
        <authorList>
            <person name="Brooks B."/>
            <person name="Olm M.R."/>
            <person name="Firek B.A."/>
            <person name="Baker R."/>
            <person name="Thomas B.C."/>
            <person name="Morowitz M.J."/>
            <person name="Banfield J.F."/>
        </authorList>
    </citation>
    <scope>NUCLEOTIDE SEQUENCE [LARGE SCALE GENOMIC DNA]</scope>
    <source>
        <strain evidence="2">S2_005_002_R2_34</strain>
    </source>
</reference>
<evidence type="ECO:0000259" key="1">
    <source>
        <dbReference type="Pfam" id="PF02426"/>
    </source>
</evidence>
<name>A0A2W5NFE5_RHOSU</name>
<sequence>MLYHLEFTVGYGADMSQQDLFRIWAEEAKAALAAKASGAVVDLWKVAGERRVIAILDLPSPDVLDQISLDLPIMEKMGQHVTIKVSALRRYEDFADDVAARLKP</sequence>
<dbReference type="Gene3D" id="3.30.70.1060">
    <property type="entry name" value="Dimeric alpha+beta barrel"/>
    <property type="match status" value="1"/>
</dbReference>
<dbReference type="EMBL" id="QFPW01000001">
    <property type="protein sequence ID" value="PZQ52241.1"/>
    <property type="molecule type" value="Genomic_DNA"/>
</dbReference>
<comment type="caution">
    <text evidence="2">The sequence shown here is derived from an EMBL/GenBank/DDBJ whole genome shotgun (WGS) entry which is preliminary data.</text>
</comment>
<accession>A0A2W5NFE5</accession>
<gene>
    <name evidence="2" type="ORF">DI556_00845</name>
</gene>
<evidence type="ECO:0000313" key="3">
    <source>
        <dbReference type="Proteomes" id="UP000249185"/>
    </source>
</evidence>
<dbReference type="InterPro" id="IPR011008">
    <property type="entry name" value="Dimeric_a/b-barrel"/>
</dbReference>
<dbReference type="InterPro" id="IPR026029">
    <property type="entry name" value="MLI_dom"/>
</dbReference>
<proteinExistence type="predicted"/>
<dbReference type="Pfam" id="PF02426">
    <property type="entry name" value="MIase"/>
    <property type="match status" value="1"/>
</dbReference>
<dbReference type="SUPFAM" id="SSF54909">
    <property type="entry name" value="Dimeric alpha+beta barrel"/>
    <property type="match status" value="1"/>
</dbReference>
<feature type="domain" description="Muconolactone isomerase" evidence="1">
    <location>
        <begin position="1"/>
        <end position="92"/>
    </location>
</feature>
<dbReference type="Proteomes" id="UP000249185">
    <property type="component" value="Unassembled WGS sequence"/>
</dbReference>
<protein>
    <submittedName>
        <fullName evidence="2">Transporter</fullName>
    </submittedName>
</protein>